<name>A0AAW6T6N0_9MICO</name>
<comment type="similarity">
    <text evidence="1">Belongs to the eukaryotic/archaeal PrmC-related family.</text>
</comment>
<proteinExistence type="inferred from homology"/>
<dbReference type="GO" id="GO:0008757">
    <property type="term" value="F:S-adenosylmethionine-dependent methyltransferase activity"/>
    <property type="evidence" value="ECO:0007669"/>
    <property type="project" value="TreeGrafter"/>
</dbReference>
<dbReference type="GO" id="GO:0035657">
    <property type="term" value="C:eRF1 methyltransferase complex"/>
    <property type="evidence" value="ECO:0007669"/>
    <property type="project" value="TreeGrafter"/>
</dbReference>
<evidence type="ECO:0000256" key="3">
    <source>
        <dbReference type="ARBA" id="ARBA00022679"/>
    </source>
</evidence>
<dbReference type="EMBL" id="JASATX010000001">
    <property type="protein sequence ID" value="MDI2097750.1"/>
    <property type="molecule type" value="Genomic_DNA"/>
</dbReference>
<evidence type="ECO:0000256" key="4">
    <source>
        <dbReference type="ARBA" id="ARBA00022691"/>
    </source>
</evidence>
<dbReference type="InterPro" id="IPR052190">
    <property type="entry name" value="Euk-Arch_PrmC-MTase"/>
</dbReference>
<evidence type="ECO:0000313" key="7">
    <source>
        <dbReference type="EMBL" id="MDI2097750.1"/>
    </source>
</evidence>
<dbReference type="CDD" id="cd02440">
    <property type="entry name" value="AdoMet_MTases"/>
    <property type="match status" value="1"/>
</dbReference>
<reference evidence="7 8" key="1">
    <citation type="submission" date="2023-04" db="EMBL/GenBank/DDBJ databases">
        <title>Klugiella caeni sp. nov. isolated from the sludge of biochemical tank.</title>
        <authorList>
            <person name="Geng K."/>
        </authorList>
    </citation>
    <scope>NUCLEOTIDE SEQUENCE [LARGE SCALE GENOMIC DNA]</scope>
    <source>
        <strain evidence="7 8">YN-L-19</strain>
    </source>
</reference>
<dbReference type="InterPro" id="IPR055487">
    <property type="entry name" value="DUF7059"/>
</dbReference>
<dbReference type="GO" id="GO:0008276">
    <property type="term" value="F:protein methyltransferase activity"/>
    <property type="evidence" value="ECO:0007669"/>
    <property type="project" value="TreeGrafter"/>
</dbReference>
<dbReference type="GO" id="GO:0003676">
    <property type="term" value="F:nucleic acid binding"/>
    <property type="evidence" value="ECO:0007669"/>
    <property type="project" value="InterPro"/>
</dbReference>
<dbReference type="PROSITE" id="PS00092">
    <property type="entry name" value="N6_MTASE"/>
    <property type="match status" value="1"/>
</dbReference>
<dbReference type="RefSeq" id="WP_281487530.1">
    <property type="nucleotide sequence ID" value="NZ_JASATX010000001.1"/>
</dbReference>
<evidence type="ECO:0000259" key="6">
    <source>
        <dbReference type="Pfam" id="PF23186"/>
    </source>
</evidence>
<accession>A0AAW6T6N0</accession>
<dbReference type="GO" id="GO:0008170">
    <property type="term" value="F:N-methyltransferase activity"/>
    <property type="evidence" value="ECO:0007669"/>
    <property type="project" value="UniProtKB-ARBA"/>
</dbReference>
<sequence>MSEPHPPTADAASIALLARDLEAATFSVDALSELWGPAADGALFRGHRAPALRAIASKPRPLATLATVFVLGLPVRETELAEALPALGVGGAITLGLVARAESGFVTPSVDLRPYSFVDERGSGAWWIASDLGELAREHELDESHVLGVGGASTTLTGLMVQRPVASALDLGTGCGIQAMHLSRHAEHVVATDISARALAFARFNAMLNGIRSIEFRQGSLFEPVEGERFEQIVSNPPFVITPRRQGVPEYEYRDGGLVGDDIVRHMLVHGAEHLADGGVAQFLGNWEYHGGASAFDRVEEWVANAAIDLWVVEREALDPAEYAETWIRDGGTRPGPVFDDLERRWLEDFELRGVSQVGLGYITMRRPRPAHSQEPHPGQRLRRFERLQHQLGETVGGLGAHLLQSLVAHDALSRLDDDSVAALQLRVAASVTEERHYWPGDDDPTAMLLRQGSGFGRAIPLDTALAATIGACDGSLSVAAICSAIGQLLDVNSDAVLASVLPRLREAIFTGFLELPDAATVHS</sequence>
<dbReference type="SUPFAM" id="SSF53335">
    <property type="entry name" value="S-adenosyl-L-methionine-dependent methyltransferases"/>
    <property type="match status" value="1"/>
</dbReference>
<gene>
    <name evidence="7" type="ORF">QF206_02040</name>
</gene>
<evidence type="ECO:0000259" key="5">
    <source>
        <dbReference type="Pfam" id="PF05175"/>
    </source>
</evidence>
<comment type="caution">
    <text evidence="7">The sequence shown here is derived from an EMBL/GenBank/DDBJ whole genome shotgun (WGS) entry which is preliminary data.</text>
</comment>
<dbReference type="Pfam" id="PF23186">
    <property type="entry name" value="DUF7059"/>
    <property type="match status" value="1"/>
</dbReference>
<dbReference type="AlphaFoldDB" id="A0AAW6T6N0"/>
<dbReference type="PANTHER" id="PTHR45875">
    <property type="entry name" value="METHYLTRANSFERASE N6AMT1"/>
    <property type="match status" value="1"/>
</dbReference>
<organism evidence="7 8">
    <name type="scientific">Ruicaihuangia caeni</name>
    <dbReference type="NCBI Taxonomy" id="3042517"/>
    <lineage>
        <taxon>Bacteria</taxon>
        <taxon>Bacillati</taxon>
        <taxon>Actinomycetota</taxon>
        <taxon>Actinomycetes</taxon>
        <taxon>Micrococcales</taxon>
        <taxon>Microbacteriaceae</taxon>
        <taxon>Ruicaihuangia</taxon>
    </lineage>
</organism>
<keyword evidence="8" id="KW-1185">Reference proteome</keyword>
<keyword evidence="2 7" id="KW-0489">Methyltransferase</keyword>
<dbReference type="InterPro" id="IPR029063">
    <property type="entry name" value="SAM-dependent_MTases_sf"/>
</dbReference>
<protein>
    <submittedName>
        <fullName evidence="7">Methyltransferase</fullName>
    </submittedName>
</protein>
<feature type="domain" description="DUF7059" evidence="6">
    <location>
        <begin position="23"/>
        <end position="104"/>
    </location>
</feature>
<dbReference type="InterPro" id="IPR007848">
    <property type="entry name" value="Small_mtfrase_dom"/>
</dbReference>
<evidence type="ECO:0000256" key="2">
    <source>
        <dbReference type="ARBA" id="ARBA00022603"/>
    </source>
</evidence>
<dbReference type="Gene3D" id="3.40.50.150">
    <property type="entry name" value="Vaccinia Virus protein VP39"/>
    <property type="match status" value="1"/>
</dbReference>
<evidence type="ECO:0000256" key="1">
    <source>
        <dbReference type="ARBA" id="ARBA00006149"/>
    </source>
</evidence>
<dbReference type="Pfam" id="PF05175">
    <property type="entry name" value="MTS"/>
    <property type="match status" value="1"/>
</dbReference>
<feature type="domain" description="Methyltransferase small" evidence="5">
    <location>
        <begin position="156"/>
        <end position="241"/>
    </location>
</feature>
<dbReference type="PANTHER" id="PTHR45875:SF1">
    <property type="entry name" value="METHYLTRANSFERASE N6AMT1"/>
    <property type="match status" value="1"/>
</dbReference>
<dbReference type="InterPro" id="IPR002052">
    <property type="entry name" value="DNA_methylase_N6_adenine_CS"/>
</dbReference>
<keyword evidence="4" id="KW-0949">S-adenosyl-L-methionine</keyword>
<evidence type="ECO:0000313" key="8">
    <source>
        <dbReference type="Proteomes" id="UP001321506"/>
    </source>
</evidence>
<dbReference type="Proteomes" id="UP001321506">
    <property type="component" value="Unassembled WGS sequence"/>
</dbReference>
<keyword evidence="3" id="KW-0808">Transferase</keyword>
<dbReference type="GO" id="GO:0032259">
    <property type="term" value="P:methylation"/>
    <property type="evidence" value="ECO:0007669"/>
    <property type="project" value="UniProtKB-KW"/>
</dbReference>